<evidence type="ECO:0000313" key="8">
    <source>
        <dbReference type="EnsemblMetazoa" id="tetur24g01850.1"/>
    </source>
</evidence>
<evidence type="ECO:0000313" key="9">
    <source>
        <dbReference type="Proteomes" id="UP000015104"/>
    </source>
</evidence>
<evidence type="ECO:0000256" key="3">
    <source>
        <dbReference type="ARBA" id="ARBA00022473"/>
    </source>
</evidence>
<dbReference type="EMBL" id="CAEY01000644">
    <property type="status" value="NOT_ANNOTATED_CDS"/>
    <property type="molecule type" value="Genomic_DNA"/>
</dbReference>
<evidence type="ECO:0000256" key="5">
    <source>
        <dbReference type="ARBA" id="ARBA00022782"/>
    </source>
</evidence>
<dbReference type="PANTHER" id="PTHR17005">
    <property type="entry name" value="MALE-ENHANCED ANTIGEN-1"/>
    <property type="match status" value="1"/>
</dbReference>
<feature type="compositionally biased region" description="Acidic residues" evidence="7">
    <location>
        <begin position="30"/>
        <end position="51"/>
    </location>
</feature>
<evidence type="ECO:0000256" key="4">
    <source>
        <dbReference type="ARBA" id="ARBA00022553"/>
    </source>
</evidence>
<feature type="region of interest" description="Disordered" evidence="7">
    <location>
        <begin position="1"/>
        <end position="54"/>
    </location>
</feature>
<dbReference type="GO" id="GO:0007283">
    <property type="term" value="P:spermatogenesis"/>
    <property type="evidence" value="ECO:0007669"/>
    <property type="project" value="UniProtKB-KW"/>
</dbReference>
<dbReference type="InterPro" id="IPR009685">
    <property type="entry name" value="MEA1"/>
</dbReference>
<comment type="function">
    <text evidence="1">May play an important role in spermatogenesis and/or testis development.</text>
</comment>
<evidence type="ECO:0000256" key="7">
    <source>
        <dbReference type="SAM" id="MobiDB-lite"/>
    </source>
</evidence>
<keyword evidence="5" id="KW-0221">Differentiation</keyword>
<keyword evidence="6" id="KW-0744">Spermatogenesis</keyword>
<reference evidence="8" key="2">
    <citation type="submission" date="2015-06" db="UniProtKB">
        <authorList>
            <consortium name="EnsemblMetazoa"/>
        </authorList>
    </citation>
    <scope>IDENTIFICATION</scope>
</reference>
<dbReference type="OrthoDB" id="5593200at2759"/>
<dbReference type="AlphaFoldDB" id="T1KWJ4"/>
<organism evidence="8 9">
    <name type="scientific">Tetranychus urticae</name>
    <name type="common">Two-spotted spider mite</name>
    <dbReference type="NCBI Taxonomy" id="32264"/>
    <lineage>
        <taxon>Eukaryota</taxon>
        <taxon>Metazoa</taxon>
        <taxon>Ecdysozoa</taxon>
        <taxon>Arthropoda</taxon>
        <taxon>Chelicerata</taxon>
        <taxon>Arachnida</taxon>
        <taxon>Acari</taxon>
        <taxon>Acariformes</taxon>
        <taxon>Trombidiformes</taxon>
        <taxon>Prostigmata</taxon>
        <taxon>Eleutherengona</taxon>
        <taxon>Raphignathae</taxon>
        <taxon>Tetranychoidea</taxon>
        <taxon>Tetranychidae</taxon>
        <taxon>Tetranychus</taxon>
    </lineage>
</organism>
<protein>
    <recommendedName>
        <fullName evidence="2">Male-enhanced antigen 1</fullName>
    </recommendedName>
</protein>
<keyword evidence="3" id="KW-0217">Developmental protein</keyword>
<dbReference type="OMA" id="TNQNDEY"/>
<sequence>MAPDTGPNESSNQNDEYLSGAPPYNFPDPSSDEDDDEADYVGNDDDSDADENMGYQLLNQETEDRDCNCPPVNQQDNATSECQQFPSIHDTSNNSSMFPVDSLLLPVPKDEMLQELESAARPDIELDQDKIEQIKKAMSGFNLPSSSIPGWASVVSEDQLADFIHCKTKSS</sequence>
<name>T1KWJ4_TETUR</name>
<dbReference type="EnsemblMetazoa" id="tetur24g01850.1">
    <property type="protein sequence ID" value="tetur24g01850.1"/>
    <property type="gene ID" value="tetur24g01850"/>
</dbReference>
<gene>
    <name evidence="8" type="primary">107367948</name>
</gene>
<accession>T1KWJ4</accession>
<dbReference type="KEGG" id="tut:107367948"/>
<keyword evidence="4" id="KW-0597">Phosphoprotein</keyword>
<keyword evidence="9" id="KW-1185">Reference proteome</keyword>
<proteinExistence type="predicted"/>
<dbReference type="GO" id="GO:0030154">
    <property type="term" value="P:cell differentiation"/>
    <property type="evidence" value="ECO:0007669"/>
    <property type="project" value="UniProtKB-KW"/>
</dbReference>
<evidence type="ECO:0000256" key="2">
    <source>
        <dbReference type="ARBA" id="ARBA00022245"/>
    </source>
</evidence>
<dbReference type="Pfam" id="PF06910">
    <property type="entry name" value="MEA1"/>
    <property type="match status" value="1"/>
</dbReference>
<evidence type="ECO:0000256" key="6">
    <source>
        <dbReference type="ARBA" id="ARBA00022871"/>
    </source>
</evidence>
<evidence type="ECO:0000256" key="1">
    <source>
        <dbReference type="ARBA" id="ARBA00002540"/>
    </source>
</evidence>
<reference evidence="9" key="1">
    <citation type="submission" date="2011-08" db="EMBL/GenBank/DDBJ databases">
        <authorList>
            <person name="Rombauts S."/>
        </authorList>
    </citation>
    <scope>NUCLEOTIDE SEQUENCE</scope>
    <source>
        <strain evidence="9">London</strain>
    </source>
</reference>
<feature type="compositionally biased region" description="Polar residues" evidence="7">
    <location>
        <begin position="7"/>
        <end position="16"/>
    </location>
</feature>
<dbReference type="Proteomes" id="UP000015104">
    <property type="component" value="Unassembled WGS sequence"/>
</dbReference>
<dbReference type="HOGENOM" id="CLU_1564900_0_0_1"/>